<name>A0AAN7RZY6_MYCAM</name>
<gene>
    <name evidence="1" type="ORF">QYF61_025838</name>
</gene>
<dbReference type="AlphaFoldDB" id="A0AAN7RZY6"/>
<evidence type="ECO:0000313" key="1">
    <source>
        <dbReference type="EMBL" id="KAK4823100.1"/>
    </source>
</evidence>
<protein>
    <submittedName>
        <fullName evidence="1">Uncharacterized protein</fullName>
    </submittedName>
</protein>
<comment type="caution">
    <text evidence="1">The sequence shown here is derived from an EMBL/GenBank/DDBJ whole genome shotgun (WGS) entry which is preliminary data.</text>
</comment>
<organism evidence="1 2">
    <name type="scientific">Mycteria americana</name>
    <name type="common">Wood stork</name>
    <dbReference type="NCBI Taxonomy" id="33587"/>
    <lineage>
        <taxon>Eukaryota</taxon>
        <taxon>Metazoa</taxon>
        <taxon>Chordata</taxon>
        <taxon>Craniata</taxon>
        <taxon>Vertebrata</taxon>
        <taxon>Euteleostomi</taxon>
        <taxon>Archelosauria</taxon>
        <taxon>Archosauria</taxon>
        <taxon>Dinosauria</taxon>
        <taxon>Saurischia</taxon>
        <taxon>Theropoda</taxon>
        <taxon>Coelurosauria</taxon>
        <taxon>Aves</taxon>
        <taxon>Neognathae</taxon>
        <taxon>Neoaves</taxon>
        <taxon>Aequornithes</taxon>
        <taxon>Ciconiiformes</taxon>
        <taxon>Ciconiidae</taxon>
        <taxon>Mycteria</taxon>
    </lineage>
</organism>
<sequence length="511" mass="56396">MAVALAHLATTEPPRCWKDGLFGHTGWPAASCRLQRLGQALGSYAGLWGKQVRVGDASEIPFPKSPGSEEVSHKLPRRLGIIEWFGLEGTFKGHLVQPRCNEQGHLQLDQVAQSPLQPDLMFPGMGHLQPPWATCLCSTIPIVIHFFLTSSLNPPSFSLKPLPLVLSLQALLRILKGCNKVSPEPYLLRAKQPQLSQPVLIGEMFHPSDHFCGPPLDLLQQVHVLPVLRTPELDAVLQVGSHHSRAEGQNHLPQPAGHTSFDAAQDTVGFLGRECTLLAHVHNPQVLLHRAALNPFIPQPVLIPGVAPTQVQDLALALVEPHEIHMGPLLELVQVPLNGIPFLRHVNHTTQLGVICKLAEGTLNPTVHVIDEDIKQYWSQYRPLRDITCPSTTQEVWEERLPVKTEEKKLLSTSAFSLSIVTSLPVKPFLLFFASLAKCSSSHALAFLTPSLHNRATSLYSSQDTFPSFHCLCISFLPFIGLDSYMLVSCHPFLISYTRGSRALARYGKRP</sequence>
<dbReference type="Proteomes" id="UP001333110">
    <property type="component" value="Unassembled WGS sequence"/>
</dbReference>
<evidence type="ECO:0000313" key="2">
    <source>
        <dbReference type="Proteomes" id="UP001333110"/>
    </source>
</evidence>
<dbReference type="EMBL" id="JAUNZN010000004">
    <property type="protein sequence ID" value="KAK4823100.1"/>
    <property type="molecule type" value="Genomic_DNA"/>
</dbReference>
<accession>A0AAN7RZY6</accession>
<keyword evidence="2" id="KW-1185">Reference proteome</keyword>
<proteinExistence type="predicted"/>
<reference evidence="1 2" key="1">
    <citation type="journal article" date="2023" name="J. Hered.">
        <title>Chromosome-level genome of the wood stork (Mycteria americana) provides insight into avian chromosome evolution.</title>
        <authorList>
            <person name="Flamio R. Jr."/>
            <person name="Ramstad K.M."/>
        </authorList>
    </citation>
    <scope>NUCLEOTIDE SEQUENCE [LARGE SCALE GENOMIC DNA]</scope>
    <source>
        <strain evidence="1">JAX WOST 10</strain>
    </source>
</reference>